<keyword evidence="3" id="KW-1185">Reference proteome</keyword>
<accession>A0A6A6CXZ7</accession>
<proteinExistence type="predicted"/>
<evidence type="ECO:0000313" key="3">
    <source>
        <dbReference type="Proteomes" id="UP000799537"/>
    </source>
</evidence>
<dbReference type="EMBL" id="ML993584">
    <property type="protein sequence ID" value="KAF2170752.1"/>
    <property type="molecule type" value="Genomic_DNA"/>
</dbReference>
<organism evidence="2 3">
    <name type="scientific">Zasmidium cellare ATCC 36951</name>
    <dbReference type="NCBI Taxonomy" id="1080233"/>
    <lineage>
        <taxon>Eukaryota</taxon>
        <taxon>Fungi</taxon>
        <taxon>Dikarya</taxon>
        <taxon>Ascomycota</taxon>
        <taxon>Pezizomycotina</taxon>
        <taxon>Dothideomycetes</taxon>
        <taxon>Dothideomycetidae</taxon>
        <taxon>Mycosphaerellales</taxon>
        <taxon>Mycosphaerellaceae</taxon>
        <taxon>Zasmidium</taxon>
    </lineage>
</organism>
<evidence type="ECO:0000313" key="2">
    <source>
        <dbReference type="EMBL" id="KAF2170752.1"/>
    </source>
</evidence>
<dbReference type="Proteomes" id="UP000799537">
    <property type="component" value="Unassembled WGS sequence"/>
</dbReference>
<keyword evidence="1" id="KW-0732">Signal</keyword>
<name>A0A6A6CXZ7_ZASCE</name>
<gene>
    <name evidence="2" type="ORF">M409DRAFT_18724</name>
</gene>
<dbReference type="RefSeq" id="XP_033671641.1">
    <property type="nucleotide sequence ID" value="XM_033804620.1"/>
</dbReference>
<protein>
    <recommendedName>
        <fullName evidence="4">AA1-like domain-containing protein</fullName>
    </recommendedName>
</protein>
<sequence>MLSPILTTLTLLLFSLFFTTATPTDPDPDLALDTRQADYTWHISQFQARCANGVCHYQIVVEAGRRGEIPGFMATCVADNVPRASKEFRNCSVNRGNLEGVQSVKAFVELRPRRPNVETRMVVEMGYNDRASGGSTVTYWRGRQTGTYQTFRDLSQAGSFDVVPFRYAAVA</sequence>
<evidence type="ECO:0008006" key="4">
    <source>
        <dbReference type="Google" id="ProtNLM"/>
    </source>
</evidence>
<dbReference type="GeneID" id="54557892"/>
<dbReference type="OrthoDB" id="10527255at2759"/>
<evidence type="ECO:0000256" key="1">
    <source>
        <dbReference type="SAM" id="SignalP"/>
    </source>
</evidence>
<dbReference type="AlphaFoldDB" id="A0A6A6CXZ7"/>
<feature type="signal peptide" evidence="1">
    <location>
        <begin position="1"/>
        <end position="21"/>
    </location>
</feature>
<reference evidence="2" key="1">
    <citation type="journal article" date="2020" name="Stud. Mycol.">
        <title>101 Dothideomycetes genomes: a test case for predicting lifestyles and emergence of pathogens.</title>
        <authorList>
            <person name="Haridas S."/>
            <person name="Albert R."/>
            <person name="Binder M."/>
            <person name="Bloem J."/>
            <person name="Labutti K."/>
            <person name="Salamov A."/>
            <person name="Andreopoulos B."/>
            <person name="Baker S."/>
            <person name="Barry K."/>
            <person name="Bills G."/>
            <person name="Bluhm B."/>
            <person name="Cannon C."/>
            <person name="Castanera R."/>
            <person name="Culley D."/>
            <person name="Daum C."/>
            <person name="Ezra D."/>
            <person name="Gonzalez J."/>
            <person name="Henrissat B."/>
            <person name="Kuo A."/>
            <person name="Liang C."/>
            <person name="Lipzen A."/>
            <person name="Lutzoni F."/>
            <person name="Magnuson J."/>
            <person name="Mondo S."/>
            <person name="Nolan M."/>
            <person name="Ohm R."/>
            <person name="Pangilinan J."/>
            <person name="Park H.-J."/>
            <person name="Ramirez L."/>
            <person name="Alfaro M."/>
            <person name="Sun H."/>
            <person name="Tritt A."/>
            <person name="Yoshinaga Y."/>
            <person name="Zwiers L.-H."/>
            <person name="Turgeon B."/>
            <person name="Goodwin S."/>
            <person name="Spatafora J."/>
            <person name="Crous P."/>
            <person name="Grigoriev I."/>
        </authorList>
    </citation>
    <scope>NUCLEOTIDE SEQUENCE</scope>
    <source>
        <strain evidence="2">ATCC 36951</strain>
    </source>
</reference>
<feature type="chain" id="PRO_5025667340" description="AA1-like domain-containing protein" evidence="1">
    <location>
        <begin position="22"/>
        <end position="171"/>
    </location>
</feature>